<keyword evidence="4" id="KW-1185">Reference proteome</keyword>
<organism evidence="3 4">
    <name type="scientific">Lasiosphaeria ovina</name>
    <dbReference type="NCBI Taxonomy" id="92902"/>
    <lineage>
        <taxon>Eukaryota</taxon>
        <taxon>Fungi</taxon>
        <taxon>Dikarya</taxon>
        <taxon>Ascomycota</taxon>
        <taxon>Pezizomycotina</taxon>
        <taxon>Sordariomycetes</taxon>
        <taxon>Sordariomycetidae</taxon>
        <taxon>Sordariales</taxon>
        <taxon>Lasiosphaeriaceae</taxon>
        <taxon>Lasiosphaeria</taxon>
    </lineage>
</organism>
<feature type="transmembrane region" description="Helical" evidence="2">
    <location>
        <begin position="12"/>
        <end position="30"/>
    </location>
</feature>
<dbReference type="Proteomes" id="UP001287356">
    <property type="component" value="Unassembled WGS sequence"/>
</dbReference>
<evidence type="ECO:0000256" key="1">
    <source>
        <dbReference type="SAM" id="MobiDB-lite"/>
    </source>
</evidence>
<name>A0AAE0TZ51_9PEZI</name>
<gene>
    <name evidence="3" type="ORF">B0T24DRAFT_609349</name>
</gene>
<keyword evidence="2" id="KW-0472">Membrane</keyword>
<evidence type="ECO:0000313" key="4">
    <source>
        <dbReference type="Proteomes" id="UP001287356"/>
    </source>
</evidence>
<protein>
    <submittedName>
        <fullName evidence="3">Uncharacterized protein</fullName>
    </submittedName>
</protein>
<feature type="compositionally biased region" description="Basic residues" evidence="1">
    <location>
        <begin position="50"/>
        <end position="69"/>
    </location>
</feature>
<sequence length="119" mass="13303">MCVKWSGHCQFLWIPHPLFVSILFLPMFTCPSHFYRSVGSSEHGDGVGSKSKHRRSRRPPGYRGRRSKRTVLGPSRSRPIAHAQGRGVPGSAHFGRPSAKHTEQKENIWAAQDELLACG</sequence>
<reference evidence="3" key="2">
    <citation type="submission" date="2023-06" db="EMBL/GenBank/DDBJ databases">
        <authorList>
            <consortium name="Lawrence Berkeley National Laboratory"/>
            <person name="Haridas S."/>
            <person name="Hensen N."/>
            <person name="Bonometti L."/>
            <person name="Westerberg I."/>
            <person name="Brannstrom I.O."/>
            <person name="Guillou S."/>
            <person name="Cros-Aarteil S."/>
            <person name="Calhoun S."/>
            <person name="Kuo A."/>
            <person name="Mondo S."/>
            <person name="Pangilinan J."/>
            <person name="Riley R."/>
            <person name="Labutti K."/>
            <person name="Andreopoulos B."/>
            <person name="Lipzen A."/>
            <person name="Chen C."/>
            <person name="Yanf M."/>
            <person name="Daum C."/>
            <person name="Ng V."/>
            <person name="Clum A."/>
            <person name="Steindorff A."/>
            <person name="Ohm R."/>
            <person name="Martin F."/>
            <person name="Silar P."/>
            <person name="Natvig D."/>
            <person name="Lalanne C."/>
            <person name="Gautier V."/>
            <person name="Ament-Velasquez S.L."/>
            <person name="Kruys A."/>
            <person name="Hutchinson M.I."/>
            <person name="Powell A.J."/>
            <person name="Barry K."/>
            <person name="Miller A.N."/>
            <person name="Grigoriev I.V."/>
            <person name="Debuchy R."/>
            <person name="Gladieux P."/>
            <person name="Thoren M.H."/>
            <person name="Johannesson H."/>
        </authorList>
    </citation>
    <scope>NUCLEOTIDE SEQUENCE</scope>
    <source>
        <strain evidence="3">CBS 958.72</strain>
    </source>
</reference>
<proteinExistence type="predicted"/>
<evidence type="ECO:0000313" key="3">
    <source>
        <dbReference type="EMBL" id="KAK3384714.1"/>
    </source>
</evidence>
<keyword evidence="2" id="KW-1133">Transmembrane helix</keyword>
<dbReference type="AlphaFoldDB" id="A0AAE0TZ51"/>
<feature type="region of interest" description="Disordered" evidence="1">
    <location>
        <begin position="39"/>
        <end position="106"/>
    </location>
</feature>
<dbReference type="EMBL" id="JAULSN010000001">
    <property type="protein sequence ID" value="KAK3384714.1"/>
    <property type="molecule type" value="Genomic_DNA"/>
</dbReference>
<comment type="caution">
    <text evidence="3">The sequence shown here is derived from an EMBL/GenBank/DDBJ whole genome shotgun (WGS) entry which is preliminary data.</text>
</comment>
<accession>A0AAE0TZ51</accession>
<keyword evidence="2" id="KW-0812">Transmembrane</keyword>
<reference evidence="3" key="1">
    <citation type="journal article" date="2023" name="Mol. Phylogenet. Evol.">
        <title>Genome-scale phylogeny and comparative genomics of the fungal order Sordariales.</title>
        <authorList>
            <person name="Hensen N."/>
            <person name="Bonometti L."/>
            <person name="Westerberg I."/>
            <person name="Brannstrom I.O."/>
            <person name="Guillou S."/>
            <person name="Cros-Aarteil S."/>
            <person name="Calhoun S."/>
            <person name="Haridas S."/>
            <person name="Kuo A."/>
            <person name="Mondo S."/>
            <person name="Pangilinan J."/>
            <person name="Riley R."/>
            <person name="LaButti K."/>
            <person name="Andreopoulos B."/>
            <person name="Lipzen A."/>
            <person name="Chen C."/>
            <person name="Yan M."/>
            <person name="Daum C."/>
            <person name="Ng V."/>
            <person name="Clum A."/>
            <person name="Steindorff A."/>
            <person name="Ohm R.A."/>
            <person name="Martin F."/>
            <person name="Silar P."/>
            <person name="Natvig D.O."/>
            <person name="Lalanne C."/>
            <person name="Gautier V."/>
            <person name="Ament-Velasquez S.L."/>
            <person name="Kruys A."/>
            <person name="Hutchinson M.I."/>
            <person name="Powell A.J."/>
            <person name="Barry K."/>
            <person name="Miller A.N."/>
            <person name="Grigoriev I.V."/>
            <person name="Debuchy R."/>
            <person name="Gladieux P."/>
            <person name="Hiltunen Thoren M."/>
            <person name="Johannesson H."/>
        </authorList>
    </citation>
    <scope>NUCLEOTIDE SEQUENCE</scope>
    <source>
        <strain evidence="3">CBS 958.72</strain>
    </source>
</reference>
<evidence type="ECO:0000256" key="2">
    <source>
        <dbReference type="SAM" id="Phobius"/>
    </source>
</evidence>